<sequence>MVHIRALALLPLALLVLATCAASAPAPAPAPVPAPETVSLSSPGLPLPQARTLQARSILERLLQEEAEAAAVAQQFDAALQRAELGRYPEEQLRDLRTSIYQQRYRLQRLRNRINQLRATGELRELYVQEGQILGALQQANEQFDIFVRANNMQGAEEVRAASIGPLNERLVQVRNQIARLSG</sequence>
<proteinExistence type="predicted"/>
<dbReference type="Proteomes" id="UP000077671">
    <property type="component" value="Unassembled WGS sequence"/>
</dbReference>
<reference evidence="1" key="1">
    <citation type="submission" date="2016-04" db="EMBL/GenBank/DDBJ databases">
        <authorList>
            <person name="Nguyen H.D."/>
            <person name="Kesanakurti P."/>
            <person name="Cullis J."/>
            <person name="Levesque C.A."/>
            <person name="Hambleton S."/>
        </authorList>
    </citation>
    <scope>NUCLEOTIDE SEQUENCE</scope>
    <source>
        <strain evidence="1">DAOMC 238032</strain>
    </source>
</reference>
<reference evidence="1" key="2">
    <citation type="journal article" date="2019" name="IMA Fungus">
        <title>Genome sequencing and comparison of five Tilletia species to identify candidate genes for the detection of regulated species infecting wheat.</title>
        <authorList>
            <person name="Nguyen H.D.T."/>
            <person name="Sultana T."/>
            <person name="Kesanakurti P."/>
            <person name="Hambleton S."/>
        </authorList>
    </citation>
    <scope>NUCLEOTIDE SEQUENCE</scope>
    <source>
        <strain evidence="1">DAOMC 238032</strain>
    </source>
</reference>
<accession>A0A177UEN5</accession>
<dbReference type="AlphaFoldDB" id="A0A177UEN5"/>
<gene>
    <name evidence="1" type="ORF">A4X03_0g2806</name>
</gene>
<evidence type="ECO:0000313" key="2">
    <source>
        <dbReference type="Proteomes" id="UP000077671"/>
    </source>
</evidence>
<dbReference type="EMBL" id="LWDD02000293">
    <property type="protein sequence ID" value="KAE8261992.1"/>
    <property type="molecule type" value="Genomic_DNA"/>
</dbReference>
<name>A0A177UEN5_9BASI</name>
<organism evidence="1 2">
    <name type="scientific">Tilletia caries</name>
    <name type="common">wheat bunt fungus</name>
    <dbReference type="NCBI Taxonomy" id="13290"/>
    <lineage>
        <taxon>Eukaryota</taxon>
        <taxon>Fungi</taxon>
        <taxon>Dikarya</taxon>
        <taxon>Basidiomycota</taxon>
        <taxon>Ustilaginomycotina</taxon>
        <taxon>Exobasidiomycetes</taxon>
        <taxon>Tilletiales</taxon>
        <taxon>Tilletiaceae</taxon>
        <taxon>Tilletia</taxon>
    </lineage>
</organism>
<comment type="caution">
    <text evidence="1">The sequence shown here is derived from an EMBL/GenBank/DDBJ whole genome shotgun (WGS) entry which is preliminary data.</text>
</comment>
<protein>
    <submittedName>
        <fullName evidence="1">Uncharacterized protein</fullName>
    </submittedName>
</protein>
<evidence type="ECO:0000313" key="1">
    <source>
        <dbReference type="EMBL" id="KAE8261992.1"/>
    </source>
</evidence>